<dbReference type="RefSeq" id="WP_092435977.1">
    <property type="nucleotide sequence ID" value="NZ_FMYP01000009.1"/>
</dbReference>
<dbReference type="EMBL" id="FMYP01000009">
    <property type="protein sequence ID" value="SDB91575.1"/>
    <property type="molecule type" value="Genomic_DNA"/>
</dbReference>
<evidence type="ECO:0000256" key="2">
    <source>
        <dbReference type="ARBA" id="ARBA00023186"/>
    </source>
</evidence>
<dbReference type="OrthoDB" id="9812586at2"/>
<name>A0A1G6HCA1_9BACT</name>
<dbReference type="HAMAP" id="MF_01151">
    <property type="entry name" value="GrpE"/>
    <property type="match status" value="1"/>
</dbReference>
<feature type="compositionally biased region" description="Basic and acidic residues" evidence="5">
    <location>
        <begin position="8"/>
        <end position="18"/>
    </location>
</feature>
<evidence type="ECO:0000256" key="1">
    <source>
        <dbReference type="ARBA" id="ARBA00009054"/>
    </source>
</evidence>
<dbReference type="GO" id="GO:0005737">
    <property type="term" value="C:cytoplasm"/>
    <property type="evidence" value="ECO:0007669"/>
    <property type="project" value="UniProtKB-SubCell"/>
</dbReference>
<evidence type="ECO:0000313" key="6">
    <source>
        <dbReference type="EMBL" id="SDB91575.1"/>
    </source>
</evidence>
<comment type="function">
    <text evidence="3">Participates actively in the response to hyperosmotic and heat shock by preventing the aggregation of stress-denatured proteins, in association with DnaK and GrpE. It is the nucleotide exchange factor for DnaK and may function as a thermosensor. Unfolded proteins bind initially to DnaJ; upon interaction with the DnaJ-bound protein, DnaK hydrolyzes its bound ATP, resulting in the formation of a stable complex. GrpE releases ADP from DnaK; ATP binding to DnaK triggers the release of the substrate protein, thus completing the reaction cycle. Several rounds of ATP-dependent interactions between DnaJ, DnaK and GrpE are required for fully efficient folding.</text>
</comment>
<comment type="subunit">
    <text evidence="3">Homodimer.</text>
</comment>
<accession>A0A1G6HCA1</accession>
<dbReference type="GO" id="GO:0042803">
    <property type="term" value="F:protein homodimerization activity"/>
    <property type="evidence" value="ECO:0007669"/>
    <property type="project" value="InterPro"/>
</dbReference>
<keyword evidence="3" id="KW-0346">Stress response</keyword>
<dbReference type="Proteomes" id="UP000199452">
    <property type="component" value="Unassembled WGS sequence"/>
</dbReference>
<dbReference type="PRINTS" id="PR00773">
    <property type="entry name" value="GRPEPROTEIN"/>
</dbReference>
<keyword evidence="3" id="KW-0963">Cytoplasm</keyword>
<dbReference type="PANTHER" id="PTHR21237">
    <property type="entry name" value="GRPE PROTEIN"/>
    <property type="match status" value="1"/>
</dbReference>
<protein>
    <recommendedName>
        <fullName evidence="3">Protein GrpE</fullName>
    </recommendedName>
    <alternativeName>
        <fullName evidence="3">HSP-70 cofactor</fullName>
    </alternativeName>
</protein>
<dbReference type="InterPro" id="IPR013805">
    <property type="entry name" value="GrpE_CC"/>
</dbReference>
<organism evidence="6 7">
    <name type="scientific">Williamwhitmania taraxaci</name>
    <dbReference type="NCBI Taxonomy" id="1640674"/>
    <lineage>
        <taxon>Bacteria</taxon>
        <taxon>Pseudomonadati</taxon>
        <taxon>Bacteroidota</taxon>
        <taxon>Bacteroidia</taxon>
        <taxon>Bacteroidales</taxon>
        <taxon>Williamwhitmaniaceae</taxon>
        <taxon>Williamwhitmania</taxon>
    </lineage>
</organism>
<evidence type="ECO:0000256" key="3">
    <source>
        <dbReference type="HAMAP-Rule" id="MF_01151"/>
    </source>
</evidence>
<dbReference type="Gene3D" id="3.90.20.20">
    <property type="match status" value="1"/>
</dbReference>
<dbReference type="GO" id="GO:0051082">
    <property type="term" value="F:unfolded protein binding"/>
    <property type="evidence" value="ECO:0007669"/>
    <property type="project" value="TreeGrafter"/>
</dbReference>
<gene>
    <name evidence="3" type="primary">grpE</name>
    <name evidence="6" type="ORF">SAMN05216323_100918</name>
</gene>
<dbReference type="GO" id="GO:0051087">
    <property type="term" value="F:protein-folding chaperone binding"/>
    <property type="evidence" value="ECO:0007669"/>
    <property type="project" value="InterPro"/>
</dbReference>
<dbReference type="PANTHER" id="PTHR21237:SF23">
    <property type="entry name" value="GRPE PROTEIN HOMOLOG, MITOCHONDRIAL"/>
    <property type="match status" value="1"/>
</dbReference>
<feature type="region of interest" description="Disordered" evidence="5">
    <location>
        <begin position="1"/>
        <end position="48"/>
    </location>
</feature>
<comment type="similarity">
    <text evidence="1 3 4">Belongs to the GrpE family.</text>
</comment>
<proteinExistence type="inferred from homology"/>
<evidence type="ECO:0000256" key="5">
    <source>
        <dbReference type="SAM" id="MobiDB-lite"/>
    </source>
</evidence>
<sequence length="188" mass="21207">MTKHKKQSGAEELPKQEATETEVNNQEATEAANVEAQEIPAEPTTEEQLADYKDRYMRLSAEFDNFRKRTRKEREDLIKTAGESVIVNMLPVVDDFDRALKAMDVATDLEPVKEGVVLIVNKFNEFLKRQGVVEIEAVGHSLNTDLHEAITQIPAPSKALKGKIVDVIQKGYRLNEKVIRYSKVIVGE</sequence>
<dbReference type="CDD" id="cd00446">
    <property type="entry name" value="GrpE"/>
    <property type="match status" value="1"/>
</dbReference>
<dbReference type="AlphaFoldDB" id="A0A1G6HCA1"/>
<dbReference type="SUPFAM" id="SSF51064">
    <property type="entry name" value="Head domain of nucleotide exchange factor GrpE"/>
    <property type="match status" value="1"/>
</dbReference>
<dbReference type="Pfam" id="PF01025">
    <property type="entry name" value="GrpE"/>
    <property type="match status" value="1"/>
</dbReference>
<reference evidence="6 7" key="1">
    <citation type="submission" date="2016-09" db="EMBL/GenBank/DDBJ databases">
        <authorList>
            <person name="Capua I."/>
            <person name="De Benedictis P."/>
            <person name="Joannis T."/>
            <person name="Lombin L.H."/>
            <person name="Cattoli G."/>
        </authorList>
    </citation>
    <scope>NUCLEOTIDE SEQUENCE [LARGE SCALE GENOMIC DNA]</scope>
    <source>
        <strain evidence="6 7">A7P-90m</strain>
    </source>
</reference>
<dbReference type="GO" id="GO:0000774">
    <property type="term" value="F:adenyl-nucleotide exchange factor activity"/>
    <property type="evidence" value="ECO:0007669"/>
    <property type="project" value="InterPro"/>
</dbReference>
<keyword evidence="2 3" id="KW-0143">Chaperone</keyword>
<dbReference type="STRING" id="1640674.SAMN05216323_100918"/>
<dbReference type="InterPro" id="IPR009012">
    <property type="entry name" value="GrpE_head"/>
</dbReference>
<evidence type="ECO:0000313" key="7">
    <source>
        <dbReference type="Proteomes" id="UP000199452"/>
    </source>
</evidence>
<evidence type="ECO:0000256" key="4">
    <source>
        <dbReference type="RuleBase" id="RU004478"/>
    </source>
</evidence>
<dbReference type="GO" id="GO:0006457">
    <property type="term" value="P:protein folding"/>
    <property type="evidence" value="ECO:0007669"/>
    <property type="project" value="InterPro"/>
</dbReference>
<dbReference type="InterPro" id="IPR000740">
    <property type="entry name" value="GrpE"/>
</dbReference>
<dbReference type="SUPFAM" id="SSF58014">
    <property type="entry name" value="Coiled-coil domain of nucleotide exchange factor GrpE"/>
    <property type="match status" value="1"/>
</dbReference>
<comment type="subcellular location">
    <subcellularLocation>
        <location evidence="3">Cytoplasm</location>
    </subcellularLocation>
</comment>
<keyword evidence="7" id="KW-1185">Reference proteome</keyword>
<dbReference type="Gene3D" id="2.30.22.10">
    <property type="entry name" value="Head domain of nucleotide exchange factor GrpE"/>
    <property type="match status" value="1"/>
</dbReference>